<evidence type="ECO:0000256" key="1">
    <source>
        <dbReference type="SAM" id="MobiDB-lite"/>
    </source>
</evidence>
<name>A0ABN3ST85_9ACTN</name>
<dbReference type="EMBL" id="BAAATE010000025">
    <property type="protein sequence ID" value="GAA2684837.1"/>
    <property type="molecule type" value="Genomic_DNA"/>
</dbReference>
<protein>
    <submittedName>
        <fullName evidence="2">Uncharacterized protein</fullName>
    </submittedName>
</protein>
<feature type="region of interest" description="Disordered" evidence="1">
    <location>
        <begin position="11"/>
        <end position="36"/>
    </location>
</feature>
<evidence type="ECO:0000313" key="3">
    <source>
        <dbReference type="Proteomes" id="UP001501666"/>
    </source>
</evidence>
<sequence length="77" mass="7570">MGAVRAAEVLSREARSASMAATGTGSGRASPLPFLEAGEQPPAAVAGALAAAKGQAASRHTRAAAVVRRAMRSPDAA</sequence>
<gene>
    <name evidence="2" type="ORF">GCM10010412_071420</name>
</gene>
<reference evidence="2 3" key="1">
    <citation type="journal article" date="2019" name="Int. J. Syst. Evol. Microbiol.">
        <title>The Global Catalogue of Microorganisms (GCM) 10K type strain sequencing project: providing services to taxonomists for standard genome sequencing and annotation.</title>
        <authorList>
            <consortium name="The Broad Institute Genomics Platform"/>
            <consortium name="The Broad Institute Genome Sequencing Center for Infectious Disease"/>
            <person name="Wu L."/>
            <person name="Ma J."/>
        </authorList>
    </citation>
    <scope>NUCLEOTIDE SEQUENCE [LARGE SCALE GENOMIC DNA]</scope>
    <source>
        <strain evidence="2 3">JCM 6835</strain>
    </source>
</reference>
<keyword evidence="3" id="KW-1185">Reference proteome</keyword>
<evidence type="ECO:0000313" key="2">
    <source>
        <dbReference type="EMBL" id="GAA2684837.1"/>
    </source>
</evidence>
<organism evidence="2 3">
    <name type="scientific">Nonomuraea recticatena</name>
    <dbReference type="NCBI Taxonomy" id="46178"/>
    <lineage>
        <taxon>Bacteria</taxon>
        <taxon>Bacillati</taxon>
        <taxon>Actinomycetota</taxon>
        <taxon>Actinomycetes</taxon>
        <taxon>Streptosporangiales</taxon>
        <taxon>Streptosporangiaceae</taxon>
        <taxon>Nonomuraea</taxon>
    </lineage>
</organism>
<accession>A0ABN3ST85</accession>
<proteinExistence type="predicted"/>
<dbReference type="Proteomes" id="UP001501666">
    <property type="component" value="Unassembled WGS sequence"/>
</dbReference>
<comment type="caution">
    <text evidence="2">The sequence shown here is derived from an EMBL/GenBank/DDBJ whole genome shotgun (WGS) entry which is preliminary data.</text>
</comment>